<dbReference type="InterPro" id="IPR006913">
    <property type="entry name" value="CENP-V/GFA"/>
</dbReference>
<keyword evidence="2" id="KW-0479">Metal-binding</keyword>
<keyword evidence="6" id="KW-1185">Reference proteome</keyword>
<dbReference type="GO" id="GO:0016846">
    <property type="term" value="F:carbon-sulfur lyase activity"/>
    <property type="evidence" value="ECO:0007669"/>
    <property type="project" value="InterPro"/>
</dbReference>
<dbReference type="InterPro" id="IPR052355">
    <property type="entry name" value="CENP-V-like"/>
</dbReference>
<dbReference type="AlphaFoldDB" id="A0A6A5UZP1"/>
<dbReference type="Pfam" id="PF04828">
    <property type="entry name" value="GFA"/>
    <property type="match status" value="1"/>
</dbReference>
<proteinExistence type="inferred from homology"/>
<dbReference type="Proteomes" id="UP000800036">
    <property type="component" value="Unassembled WGS sequence"/>
</dbReference>
<evidence type="ECO:0000256" key="1">
    <source>
        <dbReference type="ARBA" id="ARBA00005495"/>
    </source>
</evidence>
<dbReference type="GO" id="GO:0046872">
    <property type="term" value="F:metal ion binding"/>
    <property type="evidence" value="ECO:0007669"/>
    <property type="project" value="UniProtKB-KW"/>
</dbReference>
<dbReference type="Gene3D" id="2.170.150.70">
    <property type="match status" value="1"/>
</dbReference>
<evidence type="ECO:0000313" key="6">
    <source>
        <dbReference type="Proteomes" id="UP000800036"/>
    </source>
</evidence>
<evidence type="ECO:0000256" key="3">
    <source>
        <dbReference type="ARBA" id="ARBA00022833"/>
    </source>
</evidence>
<dbReference type="PANTHER" id="PTHR28620">
    <property type="entry name" value="CENTROMERE PROTEIN V"/>
    <property type="match status" value="1"/>
</dbReference>
<gene>
    <name evidence="5" type="ORF">BU23DRAFT_538987</name>
</gene>
<evidence type="ECO:0000256" key="2">
    <source>
        <dbReference type="ARBA" id="ARBA00022723"/>
    </source>
</evidence>
<dbReference type="OrthoDB" id="2993351at2759"/>
<dbReference type="EMBL" id="ML976705">
    <property type="protein sequence ID" value="KAF1969920.1"/>
    <property type="molecule type" value="Genomic_DNA"/>
</dbReference>
<reference evidence="5" key="1">
    <citation type="journal article" date="2020" name="Stud. Mycol.">
        <title>101 Dothideomycetes genomes: a test case for predicting lifestyles and emergence of pathogens.</title>
        <authorList>
            <person name="Haridas S."/>
            <person name="Albert R."/>
            <person name="Binder M."/>
            <person name="Bloem J."/>
            <person name="Labutti K."/>
            <person name="Salamov A."/>
            <person name="Andreopoulos B."/>
            <person name="Baker S."/>
            <person name="Barry K."/>
            <person name="Bills G."/>
            <person name="Bluhm B."/>
            <person name="Cannon C."/>
            <person name="Castanera R."/>
            <person name="Culley D."/>
            <person name="Daum C."/>
            <person name="Ezra D."/>
            <person name="Gonzalez J."/>
            <person name="Henrissat B."/>
            <person name="Kuo A."/>
            <person name="Liang C."/>
            <person name="Lipzen A."/>
            <person name="Lutzoni F."/>
            <person name="Magnuson J."/>
            <person name="Mondo S."/>
            <person name="Nolan M."/>
            <person name="Ohm R."/>
            <person name="Pangilinan J."/>
            <person name="Park H.-J."/>
            <person name="Ramirez L."/>
            <person name="Alfaro M."/>
            <person name="Sun H."/>
            <person name="Tritt A."/>
            <person name="Yoshinaga Y."/>
            <person name="Zwiers L.-H."/>
            <person name="Turgeon B."/>
            <person name="Goodwin S."/>
            <person name="Spatafora J."/>
            <person name="Crous P."/>
            <person name="Grigoriev I."/>
        </authorList>
    </citation>
    <scope>NUCLEOTIDE SEQUENCE</scope>
    <source>
        <strain evidence="5">CBS 107.79</strain>
    </source>
</reference>
<accession>A0A6A5UZP1</accession>
<organism evidence="5 6">
    <name type="scientific">Bimuria novae-zelandiae CBS 107.79</name>
    <dbReference type="NCBI Taxonomy" id="1447943"/>
    <lineage>
        <taxon>Eukaryota</taxon>
        <taxon>Fungi</taxon>
        <taxon>Dikarya</taxon>
        <taxon>Ascomycota</taxon>
        <taxon>Pezizomycotina</taxon>
        <taxon>Dothideomycetes</taxon>
        <taxon>Pleosporomycetidae</taxon>
        <taxon>Pleosporales</taxon>
        <taxon>Massarineae</taxon>
        <taxon>Didymosphaeriaceae</taxon>
        <taxon>Bimuria</taxon>
    </lineage>
</organism>
<feature type="non-terminal residue" evidence="5">
    <location>
        <position position="1"/>
    </location>
</feature>
<sequence length="123" mass="13793">TYTSSSHCARFTYTVTHTAPLSDPACEVAECNCSICSRNGYLFIYVHQQNVAFANCSKSDLNKYTFGPKHKIAHYFCGTCGVSCFTQSEDPEWYANYLAINVRTFRDVDLKSLTLKAFDGKSV</sequence>
<dbReference type="SUPFAM" id="SSF51316">
    <property type="entry name" value="Mss4-like"/>
    <property type="match status" value="1"/>
</dbReference>
<keyword evidence="3" id="KW-0862">Zinc</keyword>
<feature type="domain" description="CENP-V/GFA" evidence="4">
    <location>
        <begin position="2"/>
        <end position="119"/>
    </location>
</feature>
<comment type="similarity">
    <text evidence="1">Belongs to the Gfa family.</text>
</comment>
<dbReference type="InterPro" id="IPR011057">
    <property type="entry name" value="Mss4-like_sf"/>
</dbReference>
<dbReference type="PROSITE" id="PS51891">
    <property type="entry name" value="CENP_V_GFA"/>
    <property type="match status" value="1"/>
</dbReference>
<protein>
    <recommendedName>
        <fullName evidence="4">CENP-V/GFA domain-containing protein</fullName>
    </recommendedName>
</protein>
<name>A0A6A5UZP1_9PLEO</name>
<dbReference type="PANTHER" id="PTHR28620:SF1">
    <property type="entry name" value="CENP-V_GFA DOMAIN-CONTAINING PROTEIN"/>
    <property type="match status" value="1"/>
</dbReference>
<evidence type="ECO:0000313" key="5">
    <source>
        <dbReference type="EMBL" id="KAF1969920.1"/>
    </source>
</evidence>
<evidence type="ECO:0000259" key="4">
    <source>
        <dbReference type="PROSITE" id="PS51891"/>
    </source>
</evidence>